<dbReference type="Proteomes" id="UP000646827">
    <property type="component" value="Unassembled WGS sequence"/>
</dbReference>
<feature type="compositionally biased region" description="Low complexity" evidence="1">
    <location>
        <begin position="446"/>
        <end position="473"/>
    </location>
</feature>
<feature type="compositionally biased region" description="Polar residues" evidence="1">
    <location>
        <begin position="336"/>
        <end position="347"/>
    </location>
</feature>
<evidence type="ECO:0000256" key="1">
    <source>
        <dbReference type="SAM" id="MobiDB-lite"/>
    </source>
</evidence>
<feature type="region of interest" description="Disordered" evidence="1">
    <location>
        <begin position="432"/>
        <end position="574"/>
    </location>
</feature>
<dbReference type="Gene3D" id="1.10.20.10">
    <property type="entry name" value="Histone, subunit A"/>
    <property type="match status" value="1"/>
</dbReference>
<proteinExistence type="predicted"/>
<feature type="compositionally biased region" description="Low complexity" evidence="1">
    <location>
        <begin position="304"/>
        <end position="319"/>
    </location>
</feature>
<sequence>MIKEARYVCHRAANAIITEVDPLRVSTDALQVINQFLDEFVHLLLSSAQSLDLSRIKTAVFGLLLSSAVGKNAIVEAELQVKSYSESTETIDYEAYERTRTLDPSLLPKLIHCLTEDCVNYCTLAEKNHQNPSRPSLTSTPLSMNDNTTDNMTISPIVIVYITAIIEHVAEYILTAIAITAEHEDTEYIRVKEVYLTLMDDAQVSNMFYKMALRERLEKRASVINYRSQQPQSQNTLPTPVPSPVTSSRKQSNVHIRDSSVDPYMDIGFVDDEEMDYSQPGSPPPNGKISSLFSMTQTRPMSIMTTSTSTNTISSTTSSGSKKGFRLFGKKRDSVATDTSSPQSPVRQQHYHHLSLQQQQQQQQQRASKTSSASVAIYHSDTPAVNFEDLIKSGDTVRLSLTPNRLKSIEVMKDQSAIDENTSLRSMDSDSFIAAKHPPPLPQQQPPSQTRPTSLDRNTSNNIPSTPTTTTRRAVSSDLPASQFRKQQQDIPQRHSHHVLHKKLSLDEPVTPFENPRSAPKPPVLRSMAPGSRTSFVEPDHPPRRTTRRQTTKEELERPSSMVAKRASMISSARPTSFHESFALQYSEGDELPHQQLQQLQQQTKNTHGFTVREKVLKFELAKTEQGTQTPKPIYLDAGVQTDPELPRVVVTEDTGSEHGIVVGDEEWFVPDEDWEDEHEQEHTIVEWLLGE</sequence>
<feature type="region of interest" description="Disordered" evidence="1">
    <location>
        <begin position="226"/>
        <end position="257"/>
    </location>
</feature>
<protein>
    <submittedName>
        <fullName evidence="2">Uncharacterized protein</fullName>
    </submittedName>
</protein>
<feature type="compositionally biased region" description="Polar residues" evidence="1">
    <location>
        <begin position="226"/>
        <end position="237"/>
    </location>
</feature>
<reference evidence="2 3" key="1">
    <citation type="submission" date="2020-12" db="EMBL/GenBank/DDBJ databases">
        <title>Metabolic potential, ecology and presence of endohyphal bacteria is reflected in genomic diversity of Mucoromycotina.</title>
        <authorList>
            <person name="Muszewska A."/>
            <person name="Okrasinska A."/>
            <person name="Steczkiewicz K."/>
            <person name="Drgas O."/>
            <person name="Orlowska M."/>
            <person name="Perlinska-Lenart U."/>
            <person name="Aleksandrzak-Piekarczyk T."/>
            <person name="Szatraj K."/>
            <person name="Zielenkiewicz U."/>
            <person name="Pilsyk S."/>
            <person name="Malc E."/>
            <person name="Mieczkowski P."/>
            <person name="Kruszewska J.S."/>
            <person name="Biernat P."/>
            <person name="Pawlowska J."/>
        </authorList>
    </citation>
    <scope>NUCLEOTIDE SEQUENCE [LARGE SCALE GENOMIC DNA]</scope>
    <source>
        <strain evidence="2 3">CBS 142.35</strain>
    </source>
</reference>
<evidence type="ECO:0000313" key="2">
    <source>
        <dbReference type="EMBL" id="KAG2218732.1"/>
    </source>
</evidence>
<dbReference type="OrthoDB" id="5382203at2759"/>
<keyword evidence="3" id="KW-1185">Reference proteome</keyword>
<dbReference type="AlphaFoldDB" id="A0A8H7RWV1"/>
<dbReference type="EMBL" id="JAEPRB010000213">
    <property type="protein sequence ID" value="KAG2218732.1"/>
    <property type="molecule type" value="Genomic_DNA"/>
</dbReference>
<feature type="region of interest" description="Disordered" evidence="1">
    <location>
        <begin position="273"/>
        <end position="292"/>
    </location>
</feature>
<feature type="region of interest" description="Disordered" evidence="1">
    <location>
        <begin position="304"/>
        <end position="350"/>
    </location>
</feature>
<dbReference type="GO" id="GO:0046982">
    <property type="term" value="F:protein heterodimerization activity"/>
    <property type="evidence" value="ECO:0007669"/>
    <property type="project" value="InterPro"/>
</dbReference>
<organism evidence="2 3">
    <name type="scientific">Circinella minor</name>
    <dbReference type="NCBI Taxonomy" id="1195481"/>
    <lineage>
        <taxon>Eukaryota</taxon>
        <taxon>Fungi</taxon>
        <taxon>Fungi incertae sedis</taxon>
        <taxon>Mucoromycota</taxon>
        <taxon>Mucoromycotina</taxon>
        <taxon>Mucoromycetes</taxon>
        <taxon>Mucorales</taxon>
        <taxon>Lichtheimiaceae</taxon>
        <taxon>Circinella</taxon>
    </lineage>
</organism>
<accession>A0A8H7RWV1</accession>
<feature type="compositionally biased region" description="Basic residues" evidence="1">
    <location>
        <begin position="494"/>
        <end position="503"/>
    </location>
</feature>
<name>A0A8H7RWV1_9FUNG</name>
<dbReference type="InterPro" id="IPR009072">
    <property type="entry name" value="Histone-fold"/>
</dbReference>
<gene>
    <name evidence="2" type="ORF">INT45_006884</name>
</gene>
<evidence type="ECO:0000313" key="3">
    <source>
        <dbReference type="Proteomes" id="UP000646827"/>
    </source>
</evidence>
<comment type="caution">
    <text evidence="2">The sequence shown here is derived from an EMBL/GenBank/DDBJ whole genome shotgun (WGS) entry which is preliminary data.</text>
</comment>